<reference evidence="2 3" key="1">
    <citation type="submission" date="2016-10" db="EMBL/GenBank/DDBJ databases">
        <authorList>
            <person name="de Groot N.N."/>
        </authorList>
    </citation>
    <scope>NUCLEOTIDE SEQUENCE [LARGE SCALE GENOMIC DNA]</scope>
    <source>
        <strain evidence="2 3">DSM 43067</strain>
    </source>
</reference>
<dbReference type="InterPro" id="IPR058713">
    <property type="entry name" value="DMF_alpha_dom"/>
</dbReference>
<evidence type="ECO:0000313" key="3">
    <source>
        <dbReference type="Proteomes" id="UP000183413"/>
    </source>
</evidence>
<evidence type="ECO:0000259" key="1">
    <source>
        <dbReference type="Pfam" id="PF26354"/>
    </source>
</evidence>
<name>A0A1I5KQN0_9ACTN</name>
<organism evidence="2 3">
    <name type="scientific">Actinomadura madurae</name>
    <dbReference type="NCBI Taxonomy" id="1993"/>
    <lineage>
        <taxon>Bacteria</taxon>
        <taxon>Bacillati</taxon>
        <taxon>Actinomycetota</taxon>
        <taxon>Actinomycetes</taxon>
        <taxon>Streptosporangiales</taxon>
        <taxon>Thermomonosporaceae</taxon>
        <taxon>Actinomadura</taxon>
    </lineage>
</organism>
<protein>
    <recommendedName>
        <fullName evidence="1">N,N-dimethylformamidase alpha subunit domain-containing protein</fullName>
    </recommendedName>
</protein>
<gene>
    <name evidence="2" type="ORF">SAMN04489713_110101</name>
</gene>
<accession>A0A1I5KQN0</accession>
<dbReference type="OrthoDB" id="4546553at2"/>
<keyword evidence="3" id="KW-1185">Reference proteome</keyword>
<feature type="domain" description="N,N-dimethylformamidase alpha subunit" evidence="1">
    <location>
        <begin position="19"/>
        <end position="122"/>
    </location>
</feature>
<proteinExistence type="predicted"/>
<dbReference type="InParanoid" id="A0A1I5KQN0"/>
<dbReference type="Proteomes" id="UP000183413">
    <property type="component" value="Unassembled WGS sequence"/>
</dbReference>
<dbReference type="Pfam" id="PF26354">
    <property type="entry name" value="DMF_alpha"/>
    <property type="match status" value="1"/>
</dbReference>
<sequence length="131" mass="15172">MSSLPSLEEQNARAYAAFRQVEDRILATEIRPRITTAVIEEHRRRPVGKHSDDLERVLVYLRKNHLVMASKYILVCTRPHEEWRIAAITGEPDRPPRLLDDTFSDRFEAEHGLFLKRLRDNGLLADAEGAR</sequence>
<dbReference type="GeneID" id="99650614"/>
<evidence type="ECO:0000313" key="2">
    <source>
        <dbReference type="EMBL" id="SFO87275.1"/>
    </source>
</evidence>
<dbReference type="EMBL" id="FOVH01000010">
    <property type="protein sequence ID" value="SFO87275.1"/>
    <property type="molecule type" value="Genomic_DNA"/>
</dbReference>
<dbReference type="AlphaFoldDB" id="A0A1I5KQN0"/>
<dbReference type="STRING" id="1993.SAMN04489713_110101"/>
<dbReference type="RefSeq" id="WP_075022568.1">
    <property type="nucleotide sequence ID" value="NZ_CP083237.1"/>
</dbReference>